<reference evidence="2" key="1">
    <citation type="submission" date="2021-02" db="EMBL/GenBank/DDBJ databases">
        <authorList>
            <person name="Nowell W R."/>
        </authorList>
    </citation>
    <scope>NUCLEOTIDE SEQUENCE</scope>
</reference>
<evidence type="ECO:0000313" key="4">
    <source>
        <dbReference type="Proteomes" id="UP000663874"/>
    </source>
</evidence>
<evidence type="ECO:0000313" key="2">
    <source>
        <dbReference type="EMBL" id="CAF3885925.1"/>
    </source>
</evidence>
<sequence>MYHRFTMKLIGNILYHYNIRYTHIKTVAELLVIGVENDIIKQQNEQQLPNDIFNRYHYYLYRRHFQHSS</sequence>
<dbReference type="Proteomes" id="UP000663836">
    <property type="component" value="Unassembled WGS sequence"/>
</dbReference>
<dbReference type="Proteomes" id="UP000663874">
    <property type="component" value="Unassembled WGS sequence"/>
</dbReference>
<proteinExistence type="predicted"/>
<dbReference type="Proteomes" id="UP000663889">
    <property type="component" value="Unassembled WGS sequence"/>
</dbReference>
<organism evidence="2 4">
    <name type="scientific">Rotaria sordida</name>
    <dbReference type="NCBI Taxonomy" id="392033"/>
    <lineage>
        <taxon>Eukaryota</taxon>
        <taxon>Metazoa</taxon>
        <taxon>Spiralia</taxon>
        <taxon>Gnathifera</taxon>
        <taxon>Rotifera</taxon>
        <taxon>Eurotatoria</taxon>
        <taxon>Bdelloidea</taxon>
        <taxon>Philodinida</taxon>
        <taxon>Philodinidae</taxon>
        <taxon>Rotaria</taxon>
    </lineage>
</organism>
<name>A0A819GIH8_9BILA</name>
<gene>
    <name evidence="2" type="ORF">FNK824_LOCUS19793</name>
    <name evidence="3" type="ORF">JBS370_LOCUS35411</name>
    <name evidence="1" type="ORF">SEV965_LOCUS15784</name>
</gene>
<dbReference type="EMBL" id="CAJOBD010012300">
    <property type="protein sequence ID" value="CAF4178975.1"/>
    <property type="molecule type" value="Genomic_DNA"/>
</dbReference>
<comment type="caution">
    <text evidence="2">The sequence shown here is derived from an EMBL/GenBank/DDBJ whole genome shotgun (WGS) entry which is preliminary data.</text>
</comment>
<evidence type="ECO:0000313" key="1">
    <source>
        <dbReference type="EMBL" id="CAF1099306.1"/>
    </source>
</evidence>
<evidence type="ECO:0000313" key="3">
    <source>
        <dbReference type="EMBL" id="CAF4178975.1"/>
    </source>
</evidence>
<dbReference type="EMBL" id="CAJNOU010000837">
    <property type="protein sequence ID" value="CAF1099306.1"/>
    <property type="molecule type" value="Genomic_DNA"/>
</dbReference>
<accession>A0A819GIH8</accession>
<dbReference type="EMBL" id="CAJOBE010003527">
    <property type="protein sequence ID" value="CAF3885925.1"/>
    <property type="molecule type" value="Genomic_DNA"/>
</dbReference>
<protein>
    <submittedName>
        <fullName evidence="2">Uncharacterized protein</fullName>
    </submittedName>
</protein>
<dbReference type="AlphaFoldDB" id="A0A819GIH8"/>